<gene>
    <name evidence="2" type="ORF">E5S66_07635</name>
</gene>
<evidence type="ECO:0000313" key="3">
    <source>
        <dbReference type="Proteomes" id="UP000308508"/>
    </source>
</evidence>
<keyword evidence="2" id="KW-0645">Protease</keyword>
<dbReference type="STRING" id="1123377.GCA_000423885_02169"/>
<reference evidence="2 3" key="1">
    <citation type="submission" date="2019-04" db="EMBL/GenBank/DDBJ databases">
        <authorList>
            <person name="Grouzdev D.S."/>
            <person name="Nazina T.N."/>
        </authorList>
    </citation>
    <scope>NUCLEOTIDE SEQUENCE [LARGE SCALE GENOMIC DNA]</scope>
    <source>
        <strain evidence="2 3">SHC 3-19</strain>
    </source>
</reference>
<evidence type="ECO:0000256" key="1">
    <source>
        <dbReference type="SAM" id="Phobius"/>
    </source>
</evidence>
<dbReference type="AlphaFoldDB" id="A0A5R9PFS4"/>
<organism evidence="2 3">
    <name type="scientific">Thermomonas fusca</name>
    <dbReference type="NCBI Taxonomy" id="215690"/>
    <lineage>
        <taxon>Bacteria</taxon>
        <taxon>Pseudomonadati</taxon>
        <taxon>Pseudomonadota</taxon>
        <taxon>Gammaproteobacteria</taxon>
        <taxon>Lysobacterales</taxon>
        <taxon>Lysobacteraceae</taxon>
        <taxon>Thermomonas</taxon>
    </lineage>
</organism>
<comment type="caution">
    <text evidence="2">The sequence shown here is derived from an EMBL/GenBank/DDBJ whole genome shotgun (WGS) entry which is preliminary data.</text>
</comment>
<dbReference type="RefSeq" id="WP_138348641.1">
    <property type="nucleotide sequence ID" value="NZ_SROY01000002.1"/>
</dbReference>
<keyword evidence="3" id="KW-1185">Reference proteome</keyword>
<keyword evidence="2" id="KW-0378">Hydrolase</keyword>
<keyword evidence="1" id="KW-0812">Transmembrane</keyword>
<sequence length="588" mass="62062">MPEVLTAIVLALTVLLACARLLQGHLRRDRTQPAPRWKLTLLLMAQPLLAALLFFGLFPPARPLDAGVMTVYTAGANPAAADADTLRIALPEAPAHTGTEPAPDLATALRRHPGIRGLRIVGSGLDVRDVDAARGLPLRFHPAPRPAGIVDLQAPTTVAPGNAFRVRGRIGGIEAGTLELLDPAVRVIARTPASADGSFALQGVARSVGAFSFQLRLRDAKGQVRDSLPLPLQVIAPAAPRLLVLAGAPDPELKYLRRWALDAGVGLHTRVSVGAGLVLGDAPVALDDASLRRFDAVLLDTRSLQALGDAELRALTRAVRDGLGLLLRLDVPLSPVVRARLRGWGYTVDAGNGNAAVQLANTPLRTAGETTALPGLGRTVAAVQAGDALPLLRDVQAQPLAWWRPLGRGRVGLVALTDSYRLPLAGHAAVHARLWSDLLAGIARSTTAATPAPPAGPIWTGQRALLCGVEGNAAVIAPDGNRMALAIDPASGARSCAAFWPRIPGWHRLQARSTQTAFAVLPADAGLAWQAQRRFDATMALAAQSPTVQATRSATTQRGATWPWLAGWLMLAVLAWWLERRRASPQAR</sequence>
<keyword evidence="2" id="KW-0121">Carboxypeptidase</keyword>
<dbReference type="SUPFAM" id="SSF52317">
    <property type="entry name" value="Class I glutamine amidotransferase-like"/>
    <property type="match status" value="1"/>
</dbReference>
<evidence type="ECO:0000313" key="2">
    <source>
        <dbReference type="EMBL" id="TLX22369.1"/>
    </source>
</evidence>
<name>A0A5R9PFS4_9GAMM</name>
<proteinExistence type="predicted"/>
<protein>
    <submittedName>
        <fullName evidence="2">Carboxypeptidase regulatory-like domain-containing protein</fullName>
    </submittedName>
</protein>
<accession>A0A5R9PFS4</accession>
<dbReference type="GO" id="GO:0004180">
    <property type="term" value="F:carboxypeptidase activity"/>
    <property type="evidence" value="ECO:0007669"/>
    <property type="project" value="UniProtKB-KW"/>
</dbReference>
<keyword evidence="1" id="KW-1133">Transmembrane helix</keyword>
<dbReference type="InterPro" id="IPR029062">
    <property type="entry name" value="Class_I_gatase-like"/>
</dbReference>
<dbReference type="Proteomes" id="UP000308508">
    <property type="component" value="Unassembled WGS sequence"/>
</dbReference>
<feature type="transmembrane region" description="Helical" evidence="1">
    <location>
        <begin position="561"/>
        <end position="578"/>
    </location>
</feature>
<dbReference type="EMBL" id="SROY01000002">
    <property type="protein sequence ID" value="TLX22369.1"/>
    <property type="molecule type" value="Genomic_DNA"/>
</dbReference>
<keyword evidence="1" id="KW-0472">Membrane</keyword>